<sequence length="207" mass="21925">TMDNRDQTTGRAGATQHSLIKSNCPVVLPSARESPQLLSSSSVQTCSNYLPTFPQVSSSVLQRSENSNETIVEEIRNDQELASHTTRNKQETVAATRETRKSPEIGTKPGYVLALAQGFQMSCRTISPFSCPLPPLMAALVDSSITTSPSSNILAPLISTLICTSTSSSPSPPPASTASVGVLRRSQSGASQTSMFSVCSETGEKKT</sequence>
<feature type="non-terminal residue" evidence="2">
    <location>
        <position position="1"/>
    </location>
</feature>
<name>A0A0B6ZD09_9EUPU</name>
<feature type="region of interest" description="Disordered" evidence="1">
    <location>
        <begin position="80"/>
        <end position="106"/>
    </location>
</feature>
<reference evidence="2" key="1">
    <citation type="submission" date="2014-12" db="EMBL/GenBank/DDBJ databases">
        <title>Insight into the proteome of Arion vulgaris.</title>
        <authorList>
            <person name="Aradska J."/>
            <person name="Bulat T."/>
            <person name="Smidak R."/>
            <person name="Sarate P."/>
            <person name="Gangsoo J."/>
            <person name="Sialana F."/>
            <person name="Bilban M."/>
            <person name="Lubec G."/>
        </authorList>
    </citation>
    <scope>NUCLEOTIDE SEQUENCE</scope>
    <source>
        <tissue evidence="2">Skin</tissue>
    </source>
</reference>
<evidence type="ECO:0000313" key="2">
    <source>
        <dbReference type="EMBL" id="CEK65620.1"/>
    </source>
</evidence>
<organism evidence="2">
    <name type="scientific">Arion vulgaris</name>
    <dbReference type="NCBI Taxonomy" id="1028688"/>
    <lineage>
        <taxon>Eukaryota</taxon>
        <taxon>Metazoa</taxon>
        <taxon>Spiralia</taxon>
        <taxon>Lophotrochozoa</taxon>
        <taxon>Mollusca</taxon>
        <taxon>Gastropoda</taxon>
        <taxon>Heterobranchia</taxon>
        <taxon>Euthyneura</taxon>
        <taxon>Panpulmonata</taxon>
        <taxon>Eupulmonata</taxon>
        <taxon>Stylommatophora</taxon>
        <taxon>Helicina</taxon>
        <taxon>Arionoidea</taxon>
        <taxon>Arionidae</taxon>
        <taxon>Arion</taxon>
    </lineage>
</organism>
<dbReference type="AlphaFoldDB" id="A0A0B6ZD09"/>
<accession>A0A0B6ZD09</accession>
<protein>
    <submittedName>
        <fullName evidence="2">Uncharacterized protein</fullName>
    </submittedName>
</protein>
<feature type="region of interest" description="Disordered" evidence="1">
    <location>
        <begin position="165"/>
        <end position="207"/>
    </location>
</feature>
<dbReference type="EMBL" id="HACG01018755">
    <property type="protein sequence ID" value="CEK65620.1"/>
    <property type="molecule type" value="Transcribed_RNA"/>
</dbReference>
<evidence type="ECO:0000256" key="1">
    <source>
        <dbReference type="SAM" id="MobiDB-lite"/>
    </source>
</evidence>
<feature type="compositionally biased region" description="Polar residues" evidence="1">
    <location>
        <begin position="185"/>
        <end position="200"/>
    </location>
</feature>
<gene>
    <name evidence="2" type="primary">ORF55636</name>
</gene>
<proteinExistence type="predicted"/>